<evidence type="ECO:0000313" key="3">
    <source>
        <dbReference type="Proteomes" id="UP001501563"/>
    </source>
</evidence>
<sequence length="56" mass="5833">MSDTSSSTPMPDAAREIPGHGRHRGPVSAEDTDANPSGRHRASDRGMTADQGSASR</sequence>
<protein>
    <submittedName>
        <fullName evidence="2">Uncharacterized protein</fullName>
    </submittedName>
</protein>
<dbReference type="EMBL" id="BAAAZA010000004">
    <property type="protein sequence ID" value="GAA3856024.1"/>
    <property type="molecule type" value="Genomic_DNA"/>
</dbReference>
<dbReference type="RefSeq" id="WP_345547446.1">
    <property type="nucleotide sequence ID" value="NZ_BAAAZA010000004.1"/>
</dbReference>
<comment type="caution">
    <text evidence="2">The sequence shown here is derived from an EMBL/GenBank/DDBJ whole genome shotgun (WGS) entry which is preliminary data.</text>
</comment>
<feature type="region of interest" description="Disordered" evidence="1">
    <location>
        <begin position="1"/>
        <end position="56"/>
    </location>
</feature>
<proteinExistence type="predicted"/>
<gene>
    <name evidence="2" type="ORF">GCM10022207_19180</name>
</gene>
<keyword evidence="3" id="KW-1185">Reference proteome</keyword>
<evidence type="ECO:0000313" key="2">
    <source>
        <dbReference type="EMBL" id="GAA3856024.1"/>
    </source>
</evidence>
<name>A0ABP7JVI9_9ACTN</name>
<dbReference type="Proteomes" id="UP001501563">
    <property type="component" value="Unassembled WGS sequence"/>
</dbReference>
<accession>A0ABP7JVI9</accession>
<organism evidence="2 3">
    <name type="scientific">Streptomyces lannensis</name>
    <dbReference type="NCBI Taxonomy" id="766498"/>
    <lineage>
        <taxon>Bacteria</taxon>
        <taxon>Bacillati</taxon>
        <taxon>Actinomycetota</taxon>
        <taxon>Actinomycetes</taxon>
        <taxon>Kitasatosporales</taxon>
        <taxon>Streptomycetaceae</taxon>
        <taxon>Streptomyces</taxon>
    </lineage>
</organism>
<evidence type="ECO:0000256" key="1">
    <source>
        <dbReference type="SAM" id="MobiDB-lite"/>
    </source>
</evidence>
<reference evidence="3" key="1">
    <citation type="journal article" date="2019" name="Int. J. Syst. Evol. Microbiol.">
        <title>The Global Catalogue of Microorganisms (GCM) 10K type strain sequencing project: providing services to taxonomists for standard genome sequencing and annotation.</title>
        <authorList>
            <consortium name="The Broad Institute Genomics Platform"/>
            <consortium name="The Broad Institute Genome Sequencing Center for Infectious Disease"/>
            <person name="Wu L."/>
            <person name="Ma J."/>
        </authorList>
    </citation>
    <scope>NUCLEOTIDE SEQUENCE [LARGE SCALE GENOMIC DNA]</scope>
    <source>
        <strain evidence="3">JCM 16578</strain>
    </source>
</reference>